<reference evidence="1 2" key="1">
    <citation type="submission" date="2022-11" db="EMBL/GenBank/DDBJ databases">
        <title>Comparative genomics analysis of Acidithiobacillus ferriphilus.</title>
        <authorList>
            <person name="Ma L."/>
        </authorList>
    </citation>
    <scope>NUCLEOTIDE SEQUENCE [LARGE SCALE GENOMIC DNA]</scope>
    <source>
        <strain evidence="1 2">DY15</strain>
    </source>
</reference>
<name>A0ABU6FK92_9PROT</name>
<dbReference type="RefSeq" id="WP_325801275.1">
    <property type="nucleotide sequence ID" value="NZ_JAQGFR010000006.1"/>
</dbReference>
<evidence type="ECO:0000313" key="2">
    <source>
        <dbReference type="Proteomes" id="UP001308776"/>
    </source>
</evidence>
<gene>
    <name evidence="1" type="ORF">OW717_00205</name>
</gene>
<comment type="caution">
    <text evidence="1">The sequence shown here is derived from an EMBL/GenBank/DDBJ whole genome shotgun (WGS) entry which is preliminary data.</text>
</comment>
<protein>
    <submittedName>
        <fullName evidence="1">Uncharacterized protein</fullName>
    </submittedName>
</protein>
<dbReference type="EMBL" id="JAQGFR010000006">
    <property type="protein sequence ID" value="MEB8512460.1"/>
    <property type="molecule type" value="Genomic_DNA"/>
</dbReference>
<dbReference type="Proteomes" id="UP001308776">
    <property type="component" value="Unassembled WGS sequence"/>
</dbReference>
<proteinExistence type="predicted"/>
<sequence>MTASSLLLTIRAQRRQGSGCGSSPLMKTAIPAAYRVNVGNL</sequence>
<evidence type="ECO:0000313" key="1">
    <source>
        <dbReference type="EMBL" id="MEB8512460.1"/>
    </source>
</evidence>
<accession>A0ABU6FK92</accession>
<organism evidence="1 2">
    <name type="scientific">Acidithiobacillus ferriphilus</name>
    <dbReference type="NCBI Taxonomy" id="1689834"/>
    <lineage>
        <taxon>Bacteria</taxon>
        <taxon>Pseudomonadati</taxon>
        <taxon>Pseudomonadota</taxon>
        <taxon>Acidithiobacillia</taxon>
        <taxon>Acidithiobacillales</taxon>
        <taxon>Acidithiobacillaceae</taxon>
        <taxon>Acidithiobacillus</taxon>
    </lineage>
</organism>
<keyword evidence="2" id="KW-1185">Reference proteome</keyword>